<dbReference type="CDD" id="cd00293">
    <property type="entry name" value="USP-like"/>
    <property type="match status" value="1"/>
</dbReference>
<dbReference type="OrthoDB" id="5877096at2"/>
<dbReference type="InterPro" id="IPR014729">
    <property type="entry name" value="Rossmann-like_a/b/a_fold"/>
</dbReference>
<evidence type="ECO:0000313" key="4">
    <source>
        <dbReference type="Proteomes" id="UP000005953"/>
    </source>
</evidence>
<name>A4BGY6_9GAMM</name>
<dbReference type="Proteomes" id="UP000005953">
    <property type="component" value="Unassembled WGS sequence"/>
</dbReference>
<dbReference type="InterPro" id="IPR006015">
    <property type="entry name" value="Universal_stress_UspA"/>
</dbReference>
<reference evidence="3 4" key="1">
    <citation type="submission" date="2006-02" db="EMBL/GenBank/DDBJ databases">
        <authorList>
            <person name="Pinhassi J."/>
            <person name="Pedros-Alio C."/>
            <person name="Ferriera S."/>
            <person name="Johnson J."/>
            <person name="Kravitz S."/>
            <person name="Halpern A."/>
            <person name="Remington K."/>
            <person name="Beeson K."/>
            <person name="Tran B."/>
            <person name="Rogers Y.-H."/>
            <person name="Friedman R."/>
            <person name="Venter J.C."/>
        </authorList>
    </citation>
    <scope>NUCLEOTIDE SEQUENCE [LARGE SCALE GENOMIC DNA]</scope>
    <source>
        <strain evidence="3 4">MED297</strain>
    </source>
</reference>
<accession>A4BGY6</accession>
<dbReference type="STRING" id="314283.MED297_02970"/>
<dbReference type="RefSeq" id="WP_008047231.1">
    <property type="nucleotide sequence ID" value="NZ_CH724153.1"/>
</dbReference>
<comment type="caution">
    <text evidence="3">The sequence shown here is derived from an EMBL/GenBank/DDBJ whole genome shotgun (WGS) entry which is preliminary data.</text>
</comment>
<dbReference type="PANTHER" id="PTHR46268:SF6">
    <property type="entry name" value="UNIVERSAL STRESS PROTEIN UP12"/>
    <property type="match status" value="1"/>
</dbReference>
<gene>
    <name evidence="3" type="ORF">MED297_02970</name>
</gene>
<dbReference type="SUPFAM" id="SSF52402">
    <property type="entry name" value="Adenine nucleotide alpha hydrolases-like"/>
    <property type="match status" value="1"/>
</dbReference>
<protein>
    <submittedName>
        <fullName evidence="3">Universal stress protein family</fullName>
    </submittedName>
</protein>
<dbReference type="InterPro" id="IPR006016">
    <property type="entry name" value="UspA"/>
</dbReference>
<keyword evidence="4" id="KW-1185">Reference proteome</keyword>
<evidence type="ECO:0000313" key="3">
    <source>
        <dbReference type="EMBL" id="EAR08632.1"/>
    </source>
</evidence>
<comment type="similarity">
    <text evidence="1">Belongs to the universal stress protein A family.</text>
</comment>
<sequence>MSTELKRILYASDIGHGSRPAFRHSVSLAHQYGAEIVYIHIMDKLNYSAAQVAQKYFTAKELVEMEKGGLDSLDKTVRERIHKFFSEEMSEWADEIDISFIVKSGDIADAILETANELNVDMIVMGARKHSLMEKMILGSVSTKVLQKSSRPVLIVPLTGQD</sequence>
<evidence type="ECO:0000259" key="2">
    <source>
        <dbReference type="Pfam" id="PF00582"/>
    </source>
</evidence>
<dbReference type="Gene3D" id="3.40.50.620">
    <property type="entry name" value="HUPs"/>
    <property type="match status" value="1"/>
</dbReference>
<dbReference type="Pfam" id="PF00582">
    <property type="entry name" value="Usp"/>
    <property type="match status" value="1"/>
</dbReference>
<dbReference type="AlphaFoldDB" id="A4BGY6"/>
<dbReference type="HOGENOM" id="CLU_049301_11_2_6"/>
<organism evidence="3 4">
    <name type="scientific">Reinekea blandensis MED297</name>
    <dbReference type="NCBI Taxonomy" id="314283"/>
    <lineage>
        <taxon>Bacteria</taxon>
        <taxon>Pseudomonadati</taxon>
        <taxon>Pseudomonadota</taxon>
        <taxon>Gammaproteobacteria</taxon>
        <taxon>Oceanospirillales</taxon>
        <taxon>Saccharospirillaceae</taxon>
        <taxon>Reinekea</taxon>
    </lineage>
</organism>
<feature type="domain" description="UspA" evidence="2">
    <location>
        <begin position="6"/>
        <end position="157"/>
    </location>
</feature>
<evidence type="ECO:0000256" key="1">
    <source>
        <dbReference type="ARBA" id="ARBA00008791"/>
    </source>
</evidence>
<dbReference type="PANTHER" id="PTHR46268">
    <property type="entry name" value="STRESS RESPONSE PROTEIN NHAX"/>
    <property type="match status" value="1"/>
</dbReference>
<dbReference type="PRINTS" id="PR01438">
    <property type="entry name" value="UNVRSLSTRESS"/>
</dbReference>
<proteinExistence type="inferred from homology"/>
<dbReference type="EMBL" id="AAOE01000018">
    <property type="protein sequence ID" value="EAR08632.1"/>
    <property type="molecule type" value="Genomic_DNA"/>
</dbReference>